<dbReference type="Pfam" id="PF07715">
    <property type="entry name" value="Plug"/>
    <property type="match status" value="1"/>
</dbReference>
<reference evidence="2 3" key="1">
    <citation type="submission" date="2018-03" db="EMBL/GenBank/DDBJ databases">
        <title>Genomic Encyclopedia of Archaeal and Bacterial Type Strains, Phase II (KMG-II): from individual species to whole genera.</title>
        <authorList>
            <person name="Goeker M."/>
        </authorList>
    </citation>
    <scope>NUCLEOTIDE SEQUENCE [LARGE SCALE GENOMIC DNA]</scope>
    <source>
        <strain evidence="2 3">DSM 25027</strain>
    </source>
</reference>
<sequence length="838" mass="95100">MWAIQLPLNKPSSVNNASLFRSFLLGWLFFASFICKAQDAIITGIVLDENQIPLSGVNIASNNEGTSTDESGYYLLRITAEVKTTVSFTHIGHKEVVLEDLVLTTNETFEFNPVMKTDAIQIAGVSVSPSGDKRVDGITTIAPEIVRNIPGANTGVENILKLLPGVSFNNELSTQYNVRGGNFDENLVYVNGIQVYRPFLVRSAQQEGLSFVNSDMVTDVSFSSGGFQAKYGDKMSSVLDISYKEPADFGLRVQGSLLGASSTLETISKDKKWTTLTGVRYRDNSLFVNSQQTNTNFNPSFLDLQNFMTYRFSKKFHFSFLGSYAINNYENEPLNRQTNFGTINEPRALIIFYEGQENNRYENALGAIKADFFVNKNTKMDVAASIYHTQEEEFSDIIASYELGDIDTNLANPSLGEVTTSRGVGSQQSRARNHLDALIFNLNHQGRYQKNGNALEWGARFTHEDFRDQLREAEFLDSAGFFIRPPNPEFINNQPEEPFEGDIEPFESVRATNFTKTNRLAGFLQYSKQTLWRNHDVYFNIGFRLQHWILSGDGFERNAQTLFSPRAQFAIKPDWKSDILFRLAIGSYQQPPLYRELRDLTGNINPEVRAQKSIHYVLGSEYSFNLWDRPFTLMGEAYYKDLRDVNPFTIEDVRIRYAAQNNAVAYAAGFDFRLNGAFVPGTESWVSLGFLRTEENIDGRGYISRPTDQRFKLAVLFQDYVPNIPSLRMYLNLVYQTGVPGGSPSNADPYDFQNRLRDYRRADLGISYIFADGKTSHPKGHWLHKIKELSAGFEIFNMFNNQNSITNTFVRDIDTQQQFAVPNFLTSRVFNLKFALRL</sequence>
<dbReference type="SUPFAM" id="SSF49464">
    <property type="entry name" value="Carboxypeptidase regulatory domain-like"/>
    <property type="match status" value="1"/>
</dbReference>
<organism evidence="2 3">
    <name type="scientific">Flagellimonas meridianipacifica</name>
    <dbReference type="NCBI Taxonomy" id="1080225"/>
    <lineage>
        <taxon>Bacteria</taxon>
        <taxon>Pseudomonadati</taxon>
        <taxon>Bacteroidota</taxon>
        <taxon>Flavobacteriia</taxon>
        <taxon>Flavobacteriales</taxon>
        <taxon>Flavobacteriaceae</taxon>
        <taxon>Flagellimonas</taxon>
    </lineage>
</organism>
<name>A0A2T0M9K6_9FLAO</name>
<keyword evidence="3" id="KW-1185">Reference proteome</keyword>
<comment type="caution">
    <text evidence="2">The sequence shown here is derived from an EMBL/GenBank/DDBJ whole genome shotgun (WGS) entry which is preliminary data.</text>
</comment>
<dbReference type="Gene3D" id="2.60.40.1120">
    <property type="entry name" value="Carboxypeptidase-like, regulatory domain"/>
    <property type="match status" value="1"/>
</dbReference>
<evidence type="ECO:0000313" key="2">
    <source>
        <dbReference type="EMBL" id="PRX54155.1"/>
    </source>
</evidence>
<gene>
    <name evidence="2" type="ORF">CLV81_2551</name>
</gene>
<evidence type="ECO:0000259" key="1">
    <source>
        <dbReference type="Pfam" id="PF07715"/>
    </source>
</evidence>
<dbReference type="SUPFAM" id="SSF56935">
    <property type="entry name" value="Porins"/>
    <property type="match status" value="1"/>
</dbReference>
<dbReference type="InterPro" id="IPR008969">
    <property type="entry name" value="CarboxyPept-like_regulatory"/>
</dbReference>
<keyword evidence="2" id="KW-0675">Receptor</keyword>
<evidence type="ECO:0000313" key="3">
    <source>
        <dbReference type="Proteomes" id="UP000237640"/>
    </source>
</evidence>
<dbReference type="Proteomes" id="UP000237640">
    <property type="component" value="Unassembled WGS sequence"/>
</dbReference>
<protein>
    <submittedName>
        <fullName evidence="2">Outer membrane receptor protein involved in Fe transport</fullName>
    </submittedName>
</protein>
<proteinExistence type="predicted"/>
<accession>A0A2T0M9K6</accession>
<dbReference type="AlphaFoldDB" id="A0A2T0M9K6"/>
<dbReference type="InterPro" id="IPR037066">
    <property type="entry name" value="Plug_dom_sf"/>
</dbReference>
<dbReference type="InterPro" id="IPR012910">
    <property type="entry name" value="Plug_dom"/>
</dbReference>
<dbReference type="OrthoDB" id="1108759at2"/>
<dbReference type="EMBL" id="PVYX01000002">
    <property type="protein sequence ID" value="PRX54155.1"/>
    <property type="molecule type" value="Genomic_DNA"/>
</dbReference>
<feature type="domain" description="TonB-dependent receptor plug" evidence="1">
    <location>
        <begin position="153"/>
        <end position="233"/>
    </location>
</feature>
<dbReference type="Gene3D" id="2.170.130.10">
    <property type="entry name" value="TonB-dependent receptor, plug domain"/>
    <property type="match status" value="1"/>
</dbReference>